<dbReference type="GO" id="GO:0008083">
    <property type="term" value="F:growth factor activity"/>
    <property type="evidence" value="ECO:0007669"/>
    <property type="project" value="UniProtKB-KW"/>
</dbReference>
<evidence type="ECO:0000256" key="11">
    <source>
        <dbReference type="SAM" id="Phobius"/>
    </source>
</evidence>
<protein>
    <recommendedName>
        <fullName evidence="13">EGF-like domain-containing protein</fullName>
    </recommendedName>
</protein>
<evidence type="ECO:0000256" key="8">
    <source>
        <dbReference type="ARBA" id="ARBA00023157"/>
    </source>
</evidence>
<feature type="compositionally biased region" description="Basic residues" evidence="10">
    <location>
        <begin position="73"/>
        <end position="86"/>
    </location>
</feature>
<keyword evidence="3 11" id="KW-0812">Transmembrane</keyword>
<dbReference type="GO" id="GO:0045840">
    <property type="term" value="P:positive regulation of mitotic nuclear division"/>
    <property type="evidence" value="ECO:0007669"/>
    <property type="project" value="TreeGrafter"/>
</dbReference>
<dbReference type="SUPFAM" id="SSF57196">
    <property type="entry name" value="EGF/Laminin"/>
    <property type="match status" value="1"/>
</dbReference>
<feature type="compositionally biased region" description="Acidic residues" evidence="10">
    <location>
        <begin position="42"/>
        <end position="51"/>
    </location>
</feature>
<dbReference type="GO" id="GO:0005615">
    <property type="term" value="C:extracellular space"/>
    <property type="evidence" value="ECO:0007669"/>
    <property type="project" value="TreeGrafter"/>
</dbReference>
<keyword evidence="2 9" id="KW-0245">EGF-like domain</keyword>
<evidence type="ECO:0000256" key="10">
    <source>
        <dbReference type="SAM" id="MobiDB-lite"/>
    </source>
</evidence>
<keyword evidence="7 11" id="KW-0472">Membrane</keyword>
<accession>A0A9D3Q8L2</accession>
<comment type="subcellular location">
    <subcellularLocation>
        <location evidence="1">Membrane</location>
        <topology evidence="1">Single-pass membrane protein</topology>
    </subcellularLocation>
</comment>
<evidence type="ECO:0000256" key="1">
    <source>
        <dbReference type="ARBA" id="ARBA00004167"/>
    </source>
</evidence>
<evidence type="ECO:0000256" key="5">
    <source>
        <dbReference type="ARBA" id="ARBA00022989"/>
    </source>
</evidence>
<evidence type="ECO:0000256" key="12">
    <source>
        <dbReference type="SAM" id="SignalP"/>
    </source>
</evidence>
<evidence type="ECO:0000256" key="3">
    <source>
        <dbReference type="ARBA" id="ARBA00022692"/>
    </source>
</evidence>
<evidence type="ECO:0000256" key="9">
    <source>
        <dbReference type="PROSITE-ProRule" id="PRU00076"/>
    </source>
</evidence>
<sequence length="218" mass="24170">MNALLLTCFLFLACCSMGVTQTTVSEERSSVTSSGNGIQISSDEDVELEHEEDSREELPQVQRVSKPEEKGKSQRKGKGKRRHKNKGTPSDMPSNTPTHMTPHMRGEDPCATTHQDYCIHGQCKYMEDLGEPTCVCVKGYDGERCGIQLLKTEQKEQDPEVTQTVLVVIAVVLSLISCCAILLMICAHYRTHRNFLAAYLGTSSEKEKLQKNSGDMGV</sequence>
<dbReference type="PROSITE" id="PS00022">
    <property type="entry name" value="EGF_1"/>
    <property type="match status" value="1"/>
</dbReference>
<dbReference type="GO" id="GO:0005154">
    <property type="term" value="F:epidermal growth factor receptor binding"/>
    <property type="evidence" value="ECO:0007669"/>
    <property type="project" value="TreeGrafter"/>
</dbReference>
<dbReference type="GO" id="GO:0007173">
    <property type="term" value="P:epidermal growth factor receptor signaling pathway"/>
    <property type="evidence" value="ECO:0007669"/>
    <property type="project" value="TreeGrafter"/>
</dbReference>
<evidence type="ECO:0000256" key="2">
    <source>
        <dbReference type="ARBA" id="ARBA00022536"/>
    </source>
</evidence>
<feature type="chain" id="PRO_5039588264" description="EGF-like domain-containing protein" evidence="12">
    <location>
        <begin position="21"/>
        <end position="218"/>
    </location>
</feature>
<organism evidence="14 15">
    <name type="scientific">Megalops atlanticus</name>
    <name type="common">Tarpon</name>
    <name type="synonym">Clupea gigantea</name>
    <dbReference type="NCBI Taxonomy" id="7932"/>
    <lineage>
        <taxon>Eukaryota</taxon>
        <taxon>Metazoa</taxon>
        <taxon>Chordata</taxon>
        <taxon>Craniata</taxon>
        <taxon>Vertebrata</taxon>
        <taxon>Euteleostomi</taxon>
        <taxon>Actinopterygii</taxon>
        <taxon>Neopterygii</taxon>
        <taxon>Teleostei</taxon>
        <taxon>Elopiformes</taxon>
        <taxon>Megalopidae</taxon>
        <taxon>Megalops</taxon>
    </lineage>
</organism>
<dbReference type="PANTHER" id="PTHR10740">
    <property type="entry name" value="TRANSFORMING GROWTH FACTOR ALPHA"/>
    <property type="match status" value="1"/>
</dbReference>
<dbReference type="OrthoDB" id="9909110at2759"/>
<dbReference type="AlphaFoldDB" id="A0A9D3Q8L2"/>
<feature type="signal peptide" evidence="12">
    <location>
        <begin position="1"/>
        <end position="20"/>
    </location>
</feature>
<evidence type="ECO:0000313" key="15">
    <source>
        <dbReference type="Proteomes" id="UP001046870"/>
    </source>
</evidence>
<comment type="caution">
    <text evidence="14">The sequence shown here is derived from an EMBL/GenBank/DDBJ whole genome shotgun (WGS) entry which is preliminary data.</text>
</comment>
<keyword evidence="4 12" id="KW-0732">Signal</keyword>
<evidence type="ECO:0000256" key="7">
    <source>
        <dbReference type="ARBA" id="ARBA00023136"/>
    </source>
</evidence>
<proteinExistence type="predicted"/>
<feature type="region of interest" description="Disordered" evidence="10">
    <location>
        <begin position="22"/>
        <end position="107"/>
    </location>
</feature>
<dbReference type="Proteomes" id="UP001046870">
    <property type="component" value="Chromosome 4"/>
</dbReference>
<dbReference type="Gene3D" id="2.10.25.10">
    <property type="entry name" value="Laminin"/>
    <property type="match status" value="1"/>
</dbReference>
<keyword evidence="8 9" id="KW-1015">Disulfide bond</keyword>
<feature type="disulfide bond" evidence="9">
    <location>
        <begin position="136"/>
        <end position="145"/>
    </location>
</feature>
<evidence type="ECO:0000313" key="14">
    <source>
        <dbReference type="EMBL" id="KAG7481100.1"/>
    </source>
</evidence>
<feature type="transmembrane region" description="Helical" evidence="11">
    <location>
        <begin position="165"/>
        <end position="186"/>
    </location>
</feature>
<dbReference type="PROSITE" id="PS50026">
    <property type="entry name" value="EGF_3"/>
    <property type="match status" value="1"/>
</dbReference>
<dbReference type="GO" id="GO:0008284">
    <property type="term" value="P:positive regulation of cell population proliferation"/>
    <property type="evidence" value="ECO:0007669"/>
    <property type="project" value="TreeGrafter"/>
</dbReference>
<reference evidence="14" key="1">
    <citation type="submission" date="2021-01" db="EMBL/GenBank/DDBJ databases">
        <authorList>
            <person name="Zahm M."/>
            <person name="Roques C."/>
            <person name="Cabau C."/>
            <person name="Klopp C."/>
            <person name="Donnadieu C."/>
            <person name="Jouanno E."/>
            <person name="Lampietro C."/>
            <person name="Louis A."/>
            <person name="Herpin A."/>
            <person name="Echchiki A."/>
            <person name="Berthelot C."/>
            <person name="Parey E."/>
            <person name="Roest-Crollius H."/>
            <person name="Braasch I."/>
            <person name="Postlethwait J."/>
            <person name="Bobe J."/>
            <person name="Montfort J."/>
            <person name="Bouchez O."/>
            <person name="Begum T."/>
            <person name="Mejri S."/>
            <person name="Adams A."/>
            <person name="Chen W.-J."/>
            <person name="Guiguen Y."/>
        </authorList>
    </citation>
    <scope>NUCLEOTIDE SEQUENCE</scope>
    <source>
        <strain evidence="14">YG-15Mar2019-1</strain>
        <tissue evidence="14">Brain</tissue>
    </source>
</reference>
<dbReference type="PROSITE" id="PS01186">
    <property type="entry name" value="EGF_2"/>
    <property type="match status" value="1"/>
</dbReference>
<dbReference type="GO" id="GO:0016020">
    <property type="term" value="C:membrane"/>
    <property type="evidence" value="ECO:0007669"/>
    <property type="project" value="UniProtKB-SubCell"/>
</dbReference>
<feature type="domain" description="EGF-like" evidence="13">
    <location>
        <begin position="106"/>
        <end position="146"/>
    </location>
</feature>
<dbReference type="PANTHER" id="PTHR10740:SF16">
    <property type="entry name" value="AMPHIREGULIN"/>
    <property type="match status" value="1"/>
</dbReference>
<comment type="caution">
    <text evidence="9">Lacks conserved residue(s) required for the propagation of feature annotation.</text>
</comment>
<dbReference type="FunFam" id="2.10.25.10:FF:000158">
    <property type="entry name" value="proheparin-binding EGF-like growth factor"/>
    <property type="match status" value="1"/>
</dbReference>
<evidence type="ECO:0000256" key="4">
    <source>
        <dbReference type="ARBA" id="ARBA00022729"/>
    </source>
</evidence>
<evidence type="ECO:0000256" key="6">
    <source>
        <dbReference type="ARBA" id="ARBA00023030"/>
    </source>
</evidence>
<dbReference type="InterPro" id="IPR000742">
    <property type="entry name" value="EGF"/>
</dbReference>
<keyword evidence="6" id="KW-0339">Growth factor</keyword>
<evidence type="ECO:0000259" key="13">
    <source>
        <dbReference type="PROSITE" id="PS50026"/>
    </source>
</evidence>
<name>A0A9D3Q8L2_MEGAT</name>
<dbReference type="EMBL" id="JAFDVH010000004">
    <property type="protein sequence ID" value="KAG7481100.1"/>
    <property type="molecule type" value="Genomic_DNA"/>
</dbReference>
<feature type="compositionally biased region" description="Low complexity" evidence="10">
    <location>
        <begin position="22"/>
        <end position="34"/>
    </location>
</feature>
<gene>
    <name evidence="14" type="ORF">MATL_G00063300</name>
</gene>
<keyword evidence="15" id="KW-1185">Reference proteome</keyword>
<keyword evidence="5 11" id="KW-1133">Transmembrane helix</keyword>